<dbReference type="EMBL" id="AP019400">
    <property type="protein sequence ID" value="BBI36545.1"/>
    <property type="molecule type" value="Genomic_DNA"/>
</dbReference>
<dbReference type="OrthoDB" id="9777044at2"/>
<dbReference type="RefSeq" id="WP_130616048.1">
    <property type="nucleotide sequence ID" value="NZ_AP019400.1"/>
</dbReference>
<keyword evidence="5" id="KW-1003">Cell membrane</keyword>
<dbReference type="GO" id="GO:0009977">
    <property type="term" value="F:proton motive force dependent protein transmembrane transporter activity"/>
    <property type="evidence" value="ECO:0007669"/>
    <property type="project" value="TreeGrafter"/>
</dbReference>
<feature type="transmembrane region" description="Helical" evidence="5">
    <location>
        <begin position="62"/>
        <end position="83"/>
    </location>
</feature>
<comment type="similarity">
    <text evidence="5">Belongs to the TatC family.</text>
</comment>
<evidence type="ECO:0000256" key="2">
    <source>
        <dbReference type="ARBA" id="ARBA00022692"/>
    </source>
</evidence>
<evidence type="ECO:0000313" key="7">
    <source>
        <dbReference type="Proteomes" id="UP000289856"/>
    </source>
</evidence>
<name>A0A3T1DF91_9BACL</name>
<dbReference type="PANTHER" id="PTHR30371">
    <property type="entry name" value="SEC-INDEPENDENT PROTEIN TRANSLOCASE PROTEIN TATC"/>
    <property type="match status" value="1"/>
</dbReference>
<organism evidence="6 7">
    <name type="scientific">Cohnella abietis</name>
    <dbReference type="NCBI Taxonomy" id="2507935"/>
    <lineage>
        <taxon>Bacteria</taxon>
        <taxon>Bacillati</taxon>
        <taxon>Bacillota</taxon>
        <taxon>Bacilli</taxon>
        <taxon>Bacillales</taxon>
        <taxon>Paenibacillaceae</taxon>
        <taxon>Cohnella</taxon>
    </lineage>
</organism>
<proteinExistence type="inferred from homology"/>
<feature type="transmembrane region" description="Helical" evidence="5">
    <location>
        <begin position="152"/>
        <end position="178"/>
    </location>
</feature>
<dbReference type="GO" id="GO:0065002">
    <property type="term" value="P:intracellular protein transmembrane transport"/>
    <property type="evidence" value="ECO:0007669"/>
    <property type="project" value="TreeGrafter"/>
</dbReference>
<evidence type="ECO:0000256" key="5">
    <source>
        <dbReference type="HAMAP-Rule" id="MF_00902"/>
    </source>
</evidence>
<evidence type="ECO:0000256" key="1">
    <source>
        <dbReference type="ARBA" id="ARBA00004141"/>
    </source>
</evidence>
<feature type="transmembrane region" description="Helical" evidence="5">
    <location>
        <begin position="104"/>
        <end position="132"/>
    </location>
</feature>
<dbReference type="KEGG" id="cohn:KCTCHS21_59440"/>
<keyword evidence="2 5" id="KW-0812">Transmembrane</keyword>
<dbReference type="AlphaFoldDB" id="A0A3T1DF91"/>
<gene>
    <name evidence="6" type="primary">tatC2_3</name>
    <name evidence="5" type="synonym">tatC</name>
    <name evidence="6" type="ORF">KCTCHS21_59440</name>
</gene>
<keyword evidence="5" id="KW-0813">Transport</keyword>
<keyword evidence="5" id="KW-0811">Translocation</keyword>
<keyword evidence="5" id="KW-0653">Protein transport</keyword>
<feature type="transmembrane region" description="Helical" evidence="5">
    <location>
        <begin position="20"/>
        <end position="42"/>
    </location>
</feature>
<keyword evidence="3 5" id="KW-1133">Transmembrane helix</keyword>
<comment type="function">
    <text evidence="5">Part of the twin-arginine translocation (Tat) system that transports large folded proteins containing a characteristic twin-arginine motif in their signal peptide across membranes.</text>
</comment>
<sequence length="250" mass="27957">MPDMTLVAHLTELRKRVIRISVVLVVAIAGGLSLAVPVISYLKGVPPAVGLEWHALSPWDGIQVYMQFALLFALAVTCPYVLYQLWQFTKPGLTETEQRATLKFIPLSVALMALGSCFAYFLVFPLSTAFLTGLNERMGLQETYGVLQYFSFMFNIVIPCTLLFQMPVVIAFLTAIGIVTPELLRKWRRYCYLLMVILSTMVAPPDLISNLLVLAPLLILFEVSVLLSSAMQKRYYRPIGGKAHESFQGK</sequence>
<evidence type="ECO:0000256" key="4">
    <source>
        <dbReference type="ARBA" id="ARBA00023136"/>
    </source>
</evidence>
<feature type="transmembrane region" description="Helical" evidence="5">
    <location>
        <begin position="190"/>
        <end position="205"/>
    </location>
</feature>
<evidence type="ECO:0000313" key="6">
    <source>
        <dbReference type="EMBL" id="BBI36545.1"/>
    </source>
</evidence>
<dbReference type="HAMAP" id="MF_00902">
    <property type="entry name" value="TatC"/>
    <property type="match status" value="1"/>
</dbReference>
<evidence type="ECO:0000256" key="3">
    <source>
        <dbReference type="ARBA" id="ARBA00022989"/>
    </source>
</evidence>
<dbReference type="PRINTS" id="PR01840">
    <property type="entry name" value="TATCFAMILY"/>
</dbReference>
<dbReference type="Pfam" id="PF00902">
    <property type="entry name" value="TatC"/>
    <property type="match status" value="1"/>
</dbReference>
<dbReference type="GO" id="GO:0033281">
    <property type="term" value="C:TAT protein transport complex"/>
    <property type="evidence" value="ECO:0007669"/>
    <property type="project" value="UniProtKB-UniRule"/>
</dbReference>
<keyword evidence="4 5" id="KW-0472">Membrane</keyword>
<dbReference type="InterPro" id="IPR002033">
    <property type="entry name" value="TatC"/>
</dbReference>
<dbReference type="Proteomes" id="UP000289856">
    <property type="component" value="Chromosome"/>
</dbReference>
<feature type="transmembrane region" description="Helical" evidence="5">
    <location>
        <begin position="211"/>
        <end position="230"/>
    </location>
</feature>
<dbReference type="PANTHER" id="PTHR30371:SF0">
    <property type="entry name" value="SEC-INDEPENDENT PROTEIN TRANSLOCASE PROTEIN TATC, CHLOROPLASTIC-RELATED"/>
    <property type="match status" value="1"/>
</dbReference>
<dbReference type="GO" id="GO:0043953">
    <property type="term" value="P:protein transport by the Tat complex"/>
    <property type="evidence" value="ECO:0007669"/>
    <property type="project" value="UniProtKB-UniRule"/>
</dbReference>
<protein>
    <recommendedName>
        <fullName evidence="5">Sec-independent protein translocase protein TatC</fullName>
    </recommendedName>
</protein>
<reference evidence="6 7" key="1">
    <citation type="submission" date="2019-01" db="EMBL/GenBank/DDBJ databases">
        <title>Complete genome sequence of Cohnella hallensis HS21 isolated from Korean fir (Abies koreana) rhizospheric soil.</title>
        <authorList>
            <person name="Jiang L."/>
            <person name="Kang S.W."/>
            <person name="Kim S."/>
            <person name="Jung J."/>
            <person name="Kim C.Y."/>
            <person name="Kim D.H."/>
            <person name="Kim S.W."/>
            <person name="Lee J."/>
        </authorList>
    </citation>
    <scope>NUCLEOTIDE SEQUENCE [LARGE SCALE GENOMIC DNA]</scope>
    <source>
        <strain evidence="6 7">HS21</strain>
    </source>
</reference>
<accession>A0A3T1DF91</accession>
<dbReference type="NCBIfam" id="TIGR00945">
    <property type="entry name" value="tatC"/>
    <property type="match status" value="1"/>
</dbReference>
<comment type="subcellular location">
    <subcellularLocation>
        <location evidence="5">Cell membrane</location>
        <topology evidence="5">Multi-pass membrane protein</topology>
    </subcellularLocation>
    <subcellularLocation>
        <location evidence="1">Membrane</location>
        <topology evidence="1">Multi-pass membrane protein</topology>
    </subcellularLocation>
</comment>
<keyword evidence="7" id="KW-1185">Reference proteome</keyword>
<comment type="subunit">
    <text evidence="5">Forms a complex with TatA.</text>
</comment>